<gene>
    <name evidence="5" type="ORF">N7456_003276</name>
</gene>
<dbReference type="Proteomes" id="UP001149165">
    <property type="component" value="Unassembled WGS sequence"/>
</dbReference>
<evidence type="ECO:0008006" key="7">
    <source>
        <dbReference type="Google" id="ProtNLM"/>
    </source>
</evidence>
<dbReference type="Gene3D" id="3.50.50.60">
    <property type="entry name" value="FAD/NAD(P)-binding domain"/>
    <property type="match status" value="3"/>
</dbReference>
<keyword evidence="6" id="KW-1185">Reference proteome</keyword>
<evidence type="ECO:0000256" key="1">
    <source>
        <dbReference type="ARBA" id="ARBA00001974"/>
    </source>
</evidence>
<comment type="similarity">
    <text evidence="2">Belongs to the FAD-binding monooxygenase family.</text>
</comment>
<proteinExistence type="inferred from homology"/>
<dbReference type="Pfam" id="PF13738">
    <property type="entry name" value="Pyr_redox_3"/>
    <property type="match status" value="1"/>
</dbReference>
<evidence type="ECO:0000313" key="6">
    <source>
        <dbReference type="Proteomes" id="UP001149165"/>
    </source>
</evidence>
<evidence type="ECO:0000256" key="4">
    <source>
        <dbReference type="ARBA" id="ARBA00022827"/>
    </source>
</evidence>
<keyword evidence="3" id="KW-0285">Flavoprotein</keyword>
<sequence>MSAYAKELNAIIIGAGPAGIAMAYRLKHDLKFEDFSIYEKLDGVGGTWRTNTYPGCGCDLPSHLYSFSFNLNPNWSKELCEQPEILQYMDDTVDKFDLRRHVQTSVECVGATWHSDKSKWEVHLKDIQTGLEYVRYASVFVSAVGAISFPRDVKFPGMEKFNAPMFHTARWDHSVDYKGKRVAVIGNGCSAAQVVPAIAKDAGFVKQYARSGQWFHARPNHVYSELEKFIFRWMPLRQRLLRLQIFLAADEETTTYFPTPKGQKARLAVEEESKKYIRSIAPKKYWKHIIPTFPLGCKRRIFDPDYLESLNRSNVELLPEGIQEMTETGIISSSGINDDFDIIVLATGFQVAKFLTPMQIKGANGEYLQKQWDECRGAQAYLGTHVHNFPNLAIIFGPNTFPANNSALFAVETQVAYAVESLFKPLIDHRVSVLEVKQAAEDRETNAIHAELVSTVFAGDCSNWYIGKFGRNAASWPGFARSYWMRTLFPDWSAFNMIGGSMFWPFYRVRRLIRCLSPLTQVLLSVFVVAVASRPSVAKMIPSVIQNLPTVVKSWFAQYIQA</sequence>
<dbReference type="OrthoDB" id="74360at2759"/>
<dbReference type="SUPFAM" id="SSF51905">
    <property type="entry name" value="FAD/NAD(P)-binding domain"/>
    <property type="match status" value="2"/>
</dbReference>
<comment type="cofactor">
    <cofactor evidence="1">
        <name>FAD</name>
        <dbReference type="ChEBI" id="CHEBI:57692"/>
    </cofactor>
</comment>
<dbReference type="InterPro" id="IPR036188">
    <property type="entry name" value="FAD/NAD-bd_sf"/>
</dbReference>
<reference evidence="5" key="1">
    <citation type="submission" date="2022-11" db="EMBL/GenBank/DDBJ databases">
        <authorList>
            <person name="Petersen C."/>
        </authorList>
    </citation>
    <scope>NUCLEOTIDE SEQUENCE</scope>
    <source>
        <strain evidence="5">IBT 30069</strain>
    </source>
</reference>
<protein>
    <recommendedName>
        <fullName evidence="7">Monooxygenase</fullName>
    </recommendedName>
</protein>
<evidence type="ECO:0000256" key="3">
    <source>
        <dbReference type="ARBA" id="ARBA00022630"/>
    </source>
</evidence>
<accession>A0A9W9FUC3</accession>
<dbReference type="AlphaFoldDB" id="A0A9W9FUC3"/>
<dbReference type="PRINTS" id="PR00469">
    <property type="entry name" value="PNDRDTASEII"/>
</dbReference>
<keyword evidence="4" id="KW-0274">FAD</keyword>
<dbReference type="EMBL" id="JAPQKH010000003">
    <property type="protein sequence ID" value="KAJ5106601.1"/>
    <property type="molecule type" value="Genomic_DNA"/>
</dbReference>
<dbReference type="InterPro" id="IPR051209">
    <property type="entry name" value="FAD-bind_Monooxygenase_sf"/>
</dbReference>
<comment type="caution">
    <text evidence="5">The sequence shown here is derived from an EMBL/GenBank/DDBJ whole genome shotgun (WGS) entry which is preliminary data.</text>
</comment>
<dbReference type="PANTHER" id="PTHR42877">
    <property type="entry name" value="L-ORNITHINE N(5)-MONOOXYGENASE-RELATED"/>
    <property type="match status" value="1"/>
</dbReference>
<dbReference type="PANTHER" id="PTHR42877:SF5">
    <property type="entry name" value="L-ORNITHINE N(5)-MONOOXYGENASE-RELATED"/>
    <property type="match status" value="1"/>
</dbReference>
<reference evidence="5" key="2">
    <citation type="journal article" date="2023" name="IMA Fungus">
        <title>Comparative genomic study of the Penicillium genus elucidates a diverse pangenome and 15 lateral gene transfer events.</title>
        <authorList>
            <person name="Petersen C."/>
            <person name="Sorensen T."/>
            <person name="Nielsen M.R."/>
            <person name="Sondergaard T.E."/>
            <person name="Sorensen J.L."/>
            <person name="Fitzpatrick D.A."/>
            <person name="Frisvad J.C."/>
            <person name="Nielsen K.L."/>
        </authorList>
    </citation>
    <scope>NUCLEOTIDE SEQUENCE</scope>
    <source>
        <strain evidence="5">IBT 30069</strain>
    </source>
</reference>
<evidence type="ECO:0000313" key="5">
    <source>
        <dbReference type="EMBL" id="KAJ5106601.1"/>
    </source>
</evidence>
<name>A0A9W9FUC3_9EURO</name>
<organism evidence="5 6">
    <name type="scientific">Penicillium angulare</name>
    <dbReference type="NCBI Taxonomy" id="116970"/>
    <lineage>
        <taxon>Eukaryota</taxon>
        <taxon>Fungi</taxon>
        <taxon>Dikarya</taxon>
        <taxon>Ascomycota</taxon>
        <taxon>Pezizomycotina</taxon>
        <taxon>Eurotiomycetes</taxon>
        <taxon>Eurotiomycetidae</taxon>
        <taxon>Eurotiales</taxon>
        <taxon>Aspergillaceae</taxon>
        <taxon>Penicillium</taxon>
    </lineage>
</organism>
<evidence type="ECO:0000256" key="2">
    <source>
        <dbReference type="ARBA" id="ARBA00010139"/>
    </source>
</evidence>